<dbReference type="EMBL" id="UYJE01010416">
    <property type="protein sequence ID" value="VDI82982.1"/>
    <property type="molecule type" value="Genomic_DNA"/>
</dbReference>
<dbReference type="OrthoDB" id="6121069at2759"/>
<dbReference type="SMART" id="SM00336">
    <property type="entry name" value="BBOX"/>
    <property type="match status" value="1"/>
</dbReference>
<dbReference type="CDD" id="cd19757">
    <property type="entry name" value="Bbox1"/>
    <property type="match status" value="1"/>
</dbReference>
<gene>
    <name evidence="3" type="ORF">MGAL_10B053815</name>
</gene>
<keyword evidence="1" id="KW-0863">Zinc-finger</keyword>
<dbReference type="Gene3D" id="3.30.160.60">
    <property type="entry name" value="Classic Zinc Finger"/>
    <property type="match status" value="1"/>
</dbReference>
<keyword evidence="1" id="KW-0862">Zinc</keyword>
<evidence type="ECO:0000256" key="1">
    <source>
        <dbReference type="PROSITE-ProRule" id="PRU00024"/>
    </source>
</evidence>
<proteinExistence type="predicted"/>
<evidence type="ECO:0000313" key="3">
    <source>
        <dbReference type="EMBL" id="VDI82982.1"/>
    </source>
</evidence>
<dbReference type="Gene3D" id="2.120.10.30">
    <property type="entry name" value="TolB, C-terminal domain"/>
    <property type="match status" value="1"/>
</dbReference>
<protein>
    <recommendedName>
        <fullName evidence="2">B box-type domain-containing protein</fullName>
    </recommendedName>
</protein>
<reference evidence="3" key="1">
    <citation type="submission" date="2018-11" db="EMBL/GenBank/DDBJ databases">
        <authorList>
            <person name="Alioto T."/>
            <person name="Alioto T."/>
        </authorList>
    </citation>
    <scope>NUCLEOTIDE SEQUENCE</scope>
</reference>
<evidence type="ECO:0000313" key="4">
    <source>
        <dbReference type="Proteomes" id="UP000596742"/>
    </source>
</evidence>
<feature type="domain" description="B box-type" evidence="2">
    <location>
        <begin position="15"/>
        <end position="62"/>
    </location>
</feature>
<keyword evidence="1" id="KW-0479">Metal-binding</keyword>
<dbReference type="Proteomes" id="UP000596742">
    <property type="component" value="Unassembled WGS sequence"/>
</dbReference>
<accession>A0A8B6HQT9</accession>
<dbReference type="Pfam" id="PF22586">
    <property type="entry name" value="ANCHR-like_BBOX"/>
    <property type="match status" value="1"/>
</dbReference>
<dbReference type="InterPro" id="IPR011042">
    <property type="entry name" value="6-blade_b-propeller_TolB-like"/>
</dbReference>
<dbReference type="SUPFAM" id="SSF63829">
    <property type="entry name" value="Calcium-dependent phosphotriesterase"/>
    <property type="match status" value="1"/>
</dbReference>
<keyword evidence="4" id="KW-1185">Reference proteome</keyword>
<name>A0A8B6HQT9_MYTGA</name>
<dbReference type="InterPro" id="IPR000315">
    <property type="entry name" value="Znf_B-box"/>
</dbReference>
<dbReference type="GO" id="GO:0008270">
    <property type="term" value="F:zinc ion binding"/>
    <property type="evidence" value="ECO:0007669"/>
    <property type="project" value="UniProtKB-KW"/>
</dbReference>
<comment type="caution">
    <text evidence="3">The sequence shown here is derived from an EMBL/GenBank/DDBJ whole genome shotgun (WGS) entry which is preliminary data.</text>
</comment>
<dbReference type="PROSITE" id="PS50119">
    <property type="entry name" value="ZF_BBOX"/>
    <property type="match status" value="1"/>
</dbReference>
<evidence type="ECO:0000259" key="2">
    <source>
        <dbReference type="PROSITE" id="PS50119"/>
    </source>
</evidence>
<dbReference type="AlphaFoldDB" id="A0A8B6HQT9"/>
<organism evidence="3 4">
    <name type="scientific">Mytilus galloprovincialis</name>
    <name type="common">Mediterranean mussel</name>
    <dbReference type="NCBI Taxonomy" id="29158"/>
    <lineage>
        <taxon>Eukaryota</taxon>
        <taxon>Metazoa</taxon>
        <taxon>Spiralia</taxon>
        <taxon>Lophotrochozoa</taxon>
        <taxon>Mollusca</taxon>
        <taxon>Bivalvia</taxon>
        <taxon>Autobranchia</taxon>
        <taxon>Pteriomorphia</taxon>
        <taxon>Mytilida</taxon>
        <taxon>Mytiloidea</taxon>
        <taxon>Mytilidae</taxon>
        <taxon>Mytilinae</taxon>
        <taxon>Mytilus</taxon>
    </lineage>
</organism>
<sequence length="368" mass="41626">MMAGPSTSANIRKAQVPISCNLCNENPITWKCEECDILMCDSCKNRIHERMKSTKDHEVISVFNKEEDPSASIEVSSEVISYIFHSYTTDIPVGNLLCSDEDIVYIAGSKNFNKLIKVKMLKRSLRTLMSFEIPTFDIAANEHGGVLFTHISREPESPISILLSSGEIKTVLDPTPMRLLAIHLTKDNELICGLREQGDPFPLHDFSVRQVVIFGIDYKKKMTFETDTKGRKFFAYPGRIRTDSKMDIYIVDWKDKDHNGKIVAIGGNGRLKFTYRGPNNFEIFKPMSIVVTPSDNIVLSEKHNHALLVLNSKGALISLQCVRDINITYPIALCIDSEGFLLIGCFHENDTGKIHAVRITEKFMWNFL</sequence>